<proteinExistence type="predicted"/>
<dbReference type="EMBL" id="QWIR01000111">
    <property type="protein sequence ID" value="RMY86444.1"/>
    <property type="molecule type" value="Genomic_DNA"/>
</dbReference>
<protein>
    <recommendedName>
        <fullName evidence="3">Fungal N-terminal domain-containing protein</fullName>
    </recommendedName>
</protein>
<sequence length="635" mass="71731">LGVAAGALGIASFGIQLADSVVKLKRFCAEVKGVPRKLQRLTTELEVMTEVLSMFTVDYEKLLRTKNPLRKSLALCEAAVEELASTVNTLEDRRSRRKRITSIYAALRREEVDDLVENMERTRNLLDFVSRVYLEAQRQDELSSILVYCRTNGSATSSLAGGTAVSQATADDGLIAQQEIEAVRRPQVPTSGALAGSRVVQYTASWWLFSQIWELSVYRASSGWQFSLRFQRTLPKGHLAYGLCFQGDVIGMRKLISDGEVLPDDKILSHIWHPLSLITISALRCNLDVVRYLLSQGADAKTLATEWDSMVSTNFAMNLIQENSTLDTIIEDVNFLSGHCVFENRASDSQEIDWPDNGKLCIDVLLRPRASWSMHDNLRIFASIVLGSPEASARFLHLVGPALNERAYFAVQADMPDLVSLMHLLAECACAISWDDWRTYKDELAALIASGIHAGPCLHLLSRIGSGMTPLMHALLGAMQSFQSFSPRKAKFGPDFAAVEHRFQRWPTLLAMAGVDLSRYAKREARLFRRHWRTSQRISWKYYFRHCEVIALRFGSTATEWGLWVSHPGDCYSGQFWDMVEHPDRTMPGAWVESELLDPEPSVRRNSCWPRGYFELELEDSGRVRWPDDLDFFED</sequence>
<reference evidence="1 2" key="1">
    <citation type="journal article" date="2018" name="BMC Genomics">
        <title>Genomic evidence for intraspecific hybridization in a clonal and extremely halotolerant yeast.</title>
        <authorList>
            <person name="Gostincar C."/>
            <person name="Stajich J.E."/>
            <person name="Zupancic J."/>
            <person name="Zalar P."/>
            <person name="Gunde-Cimerman N."/>
        </authorList>
    </citation>
    <scope>NUCLEOTIDE SEQUENCE [LARGE SCALE GENOMIC DNA]</scope>
    <source>
        <strain evidence="1 2">EXF-2788</strain>
    </source>
</reference>
<dbReference type="AlphaFoldDB" id="A0A3M7FDS3"/>
<dbReference type="VEuPathDB" id="FungiDB:BTJ68_11644"/>
<feature type="non-terminal residue" evidence="1">
    <location>
        <position position="1"/>
    </location>
</feature>
<accession>A0A3M7FDS3</accession>
<dbReference type="OrthoDB" id="3914591at2759"/>
<evidence type="ECO:0008006" key="3">
    <source>
        <dbReference type="Google" id="ProtNLM"/>
    </source>
</evidence>
<evidence type="ECO:0000313" key="1">
    <source>
        <dbReference type="EMBL" id="RMY86444.1"/>
    </source>
</evidence>
<gene>
    <name evidence="1" type="ORF">D0861_05935</name>
</gene>
<organism evidence="1 2">
    <name type="scientific">Hortaea werneckii</name>
    <name type="common">Black yeast</name>
    <name type="synonym">Cladosporium werneckii</name>
    <dbReference type="NCBI Taxonomy" id="91943"/>
    <lineage>
        <taxon>Eukaryota</taxon>
        <taxon>Fungi</taxon>
        <taxon>Dikarya</taxon>
        <taxon>Ascomycota</taxon>
        <taxon>Pezizomycotina</taxon>
        <taxon>Dothideomycetes</taxon>
        <taxon>Dothideomycetidae</taxon>
        <taxon>Mycosphaerellales</taxon>
        <taxon>Teratosphaeriaceae</taxon>
        <taxon>Hortaea</taxon>
    </lineage>
</organism>
<evidence type="ECO:0000313" key="2">
    <source>
        <dbReference type="Proteomes" id="UP000268823"/>
    </source>
</evidence>
<comment type="caution">
    <text evidence="1">The sequence shown here is derived from an EMBL/GenBank/DDBJ whole genome shotgun (WGS) entry which is preliminary data.</text>
</comment>
<dbReference type="Proteomes" id="UP000268823">
    <property type="component" value="Unassembled WGS sequence"/>
</dbReference>
<name>A0A3M7FDS3_HORWE</name>